<accession>A0ABQ3UUH7</accession>
<keyword evidence="2" id="KW-1185">Reference proteome</keyword>
<dbReference type="EMBL" id="BNJG01000002">
    <property type="protein sequence ID" value="GHO56349.1"/>
    <property type="molecule type" value="Genomic_DNA"/>
</dbReference>
<evidence type="ECO:0000313" key="1">
    <source>
        <dbReference type="EMBL" id="GHO56349.1"/>
    </source>
</evidence>
<name>A0ABQ3UUH7_9CHLR</name>
<organism evidence="1 2">
    <name type="scientific">Ktedonobacter robiniae</name>
    <dbReference type="NCBI Taxonomy" id="2778365"/>
    <lineage>
        <taxon>Bacteria</taxon>
        <taxon>Bacillati</taxon>
        <taxon>Chloroflexota</taxon>
        <taxon>Ktedonobacteria</taxon>
        <taxon>Ktedonobacterales</taxon>
        <taxon>Ktedonobacteraceae</taxon>
        <taxon>Ktedonobacter</taxon>
    </lineage>
</organism>
<reference evidence="1 2" key="1">
    <citation type="journal article" date="2021" name="Int. J. Syst. Evol. Microbiol.">
        <title>Reticulibacter mediterranei gen. nov., sp. nov., within the new family Reticulibacteraceae fam. nov., and Ktedonospora formicarum gen. nov., sp. nov., Ktedonobacter robiniae sp. nov., Dictyobacter formicarum sp. nov. and Dictyobacter arantiisoli sp. nov., belonging to the class Ktedonobacteria.</title>
        <authorList>
            <person name="Yabe S."/>
            <person name="Zheng Y."/>
            <person name="Wang C.M."/>
            <person name="Sakai Y."/>
            <person name="Abe K."/>
            <person name="Yokota A."/>
            <person name="Donadio S."/>
            <person name="Cavaletti L."/>
            <person name="Monciardini P."/>
        </authorList>
    </citation>
    <scope>NUCLEOTIDE SEQUENCE [LARGE SCALE GENOMIC DNA]</scope>
    <source>
        <strain evidence="1 2">SOSP1-30</strain>
    </source>
</reference>
<sequence>MLVRKIGLGGLDMLHMLANLLAESAGRFPTYINTQQIVEDAAGMLKRHDTCQMDEMFLLPGSQ</sequence>
<protein>
    <submittedName>
        <fullName evidence="1">Uncharacterized protein</fullName>
    </submittedName>
</protein>
<proteinExistence type="predicted"/>
<evidence type="ECO:0000313" key="2">
    <source>
        <dbReference type="Proteomes" id="UP000654345"/>
    </source>
</evidence>
<dbReference type="Proteomes" id="UP000654345">
    <property type="component" value="Unassembled WGS sequence"/>
</dbReference>
<comment type="caution">
    <text evidence="1">The sequence shown here is derived from an EMBL/GenBank/DDBJ whole genome shotgun (WGS) entry which is preliminary data.</text>
</comment>
<gene>
    <name evidence="1" type="ORF">KSB_48240</name>
</gene>